<evidence type="ECO:0000256" key="2">
    <source>
        <dbReference type="ARBA" id="ARBA00009009"/>
    </source>
</evidence>
<evidence type="ECO:0000313" key="10">
    <source>
        <dbReference type="Proteomes" id="UP001589943"/>
    </source>
</evidence>
<protein>
    <recommendedName>
        <fullName evidence="3 6">Beta-lactamase</fullName>
        <ecNumber evidence="3 6">3.5.2.6</ecNumber>
    </recommendedName>
</protein>
<keyword evidence="7" id="KW-0732">Signal</keyword>
<dbReference type="InterPro" id="IPR023650">
    <property type="entry name" value="Beta-lactam_class-A_AS"/>
</dbReference>
<dbReference type="InterPro" id="IPR012338">
    <property type="entry name" value="Beta-lactam/transpept-like"/>
</dbReference>
<evidence type="ECO:0000256" key="3">
    <source>
        <dbReference type="ARBA" id="ARBA00012865"/>
    </source>
</evidence>
<name>A0ABV6PFV3_9SPHN</name>
<dbReference type="PROSITE" id="PS00146">
    <property type="entry name" value="BETA_LACTAMASE_A"/>
    <property type="match status" value="1"/>
</dbReference>
<evidence type="ECO:0000256" key="5">
    <source>
        <dbReference type="ARBA" id="ARBA00023251"/>
    </source>
</evidence>
<dbReference type="SUPFAM" id="SSF56601">
    <property type="entry name" value="beta-lactamase/transpeptidase-like"/>
    <property type="match status" value="1"/>
</dbReference>
<evidence type="ECO:0000256" key="7">
    <source>
        <dbReference type="SAM" id="SignalP"/>
    </source>
</evidence>
<feature type="chain" id="PRO_5046398035" description="Beta-lactamase" evidence="7">
    <location>
        <begin position="26"/>
        <end position="355"/>
    </location>
</feature>
<keyword evidence="10" id="KW-1185">Reference proteome</keyword>
<dbReference type="InterPro" id="IPR045155">
    <property type="entry name" value="Beta-lactam_cat"/>
</dbReference>
<dbReference type="Proteomes" id="UP001589943">
    <property type="component" value="Unassembled WGS sequence"/>
</dbReference>
<dbReference type="EC" id="3.5.2.6" evidence="3 6"/>
<comment type="catalytic activity">
    <reaction evidence="1 6">
        <text>a beta-lactam + H2O = a substituted beta-amino acid</text>
        <dbReference type="Rhea" id="RHEA:20401"/>
        <dbReference type="ChEBI" id="CHEBI:15377"/>
        <dbReference type="ChEBI" id="CHEBI:35627"/>
        <dbReference type="ChEBI" id="CHEBI:140347"/>
        <dbReference type="EC" id="3.5.2.6"/>
    </reaction>
</comment>
<dbReference type="PANTHER" id="PTHR35333">
    <property type="entry name" value="BETA-LACTAMASE"/>
    <property type="match status" value="1"/>
</dbReference>
<evidence type="ECO:0000256" key="6">
    <source>
        <dbReference type="RuleBase" id="RU361140"/>
    </source>
</evidence>
<dbReference type="PANTHER" id="PTHR35333:SF3">
    <property type="entry name" value="BETA-LACTAMASE-TYPE TRANSPEPTIDASE FOLD CONTAINING PROTEIN"/>
    <property type="match status" value="1"/>
</dbReference>
<comment type="similarity">
    <text evidence="2 6">Belongs to the class-A beta-lactamase family.</text>
</comment>
<evidence type="ECO:0000256" key="4">
    <source>
        <dbReference type="ARBA" id="ARBA00022801"/>
    </source>
</evidence>
<gene>
    <name evidence="9" type="ORF">ACFFF7_04790</name>
</gene>
<feature type="signal peptide" evidence="7">
    <location>
        <begin position="1"/>
        <end position="25"/>
    </location>
</feature>
<evidence type="ECO:0000259" key="8">
    <source>
        <dbReference type="Pfam" id="PF13354"/>
    </source>
</evidence>
<accession>A0ABV6PFV3</accession>
<dbReference type="Gene3D" id="3.40.710.10">
    <property type="entry name" value="DD-peptidase/beta-lactamase superfamily"/>
    <property type="match status" value="1"/>
</dbReference>
<keyword evidence="5 6" id="KW-0046">Antibiotic resistance</keyword>
<comment type="caution">
    <text evidence="9">The sequence shown here is derived from an EMBL/GenBank/DDBJ whole genome shotgun (WGS) entry which is preliminary data.</text>
</comment>
<reference evidence="9 10" key="1">
    <citation type="submission" date="2024-09" db="EMBL/GenBank/DDBJ databases">
        <authorList>
            <person name="Sun Q."/>
            <person name="Mori K."/>
        </authorList>
    </citation>
    <scope>NUCLEOTIDE SEQUENCE [LARGE SCALE GENOMIC DNA]</scope>
    <source>
        <strain evidence="9 10">NCAIM B.02537</strain>
    </source>
</reference>
<dbReference type="GO" id="GO:0016787">
    <property type="term" value="F:hydrolase activity"/>
    <property type="evidence" value="ECO:0007669"/>
    <property type="project" value="UniProtKB-KW"/>
</dbReference>
<dbReference type="EMBL" id="JBHLTL010000001">
    <property type="protein sequence ID" value="MFC0588722.1"/>
    <property type="molecule type" value="Genomic_DNA"/>
</dbReference>
<dbReference type="InterPro" id="IPR000871">
    <property type="entry name" value="Beta-lactam_class-A"/>
</dbReference>
<evidence type="ECO:0000256" key="1">
    <source>
        <dbReference type="ARBA" id="ARBA00001526"/>
    </source>
</evidence>
<proteinExistence type="inferred from homology"/>
<dbReference type="PRINTS" id="PR00118">
    <property type="entry name" value="BLACTAMASEA"/>
</dbReference>
<organism evidence="9 10">
    <name type="scientific">Novosphingobium aquiterrae</name>
    <dbReference type="NCBI Taxonomy" id="624388"/>
    <lineage>
        <taxon>Bacteria</taxon>
        <taxon>Pseudomonadati</taxon>
        <taxon>Pseudomonadota</taxon>
        <taxon>Alphaproteobacteria</taxon>
        <taxon>Sphingomonadales</taxon>
        <taxon>Sphingomonadaceae</taxon>
        <taxon>Novosphingobium</taxon>
    </lineage>
</organism>
<keyword evidence="4 6" id="KW-0378">Hydrolase</keyword>
<sequence length="355" mass="37397">MKSNLFLRFAAYLALAGSVVVPATAAPTNSLESAFDQALRAEAKPQRSAVVSAPVSILPVQGWSGTAEPRRYESGLEAQVAALADGAQGRIGVAAVDLGTGRTVSVLGNQPFPMASTSKIAIVATFLSGVDQGRFHLTDRYPLMMPVPSAKYSSAVAPVRPGATMSAIELIDRTIIHSDNRATDALLAAVGGPSAVNQWVRNTAGLSGFRLDRDIATLVRDDGQYDPARVVDPRDSATPLTMVQLLTGIYQSRWLSRGSNAVLISAMQRCVTGKGRLRALLPGDATIMHKTGTLSNTSSDVGIINTPDGRAIAVAVYVTGQGGKSLRDARIASIARAIYDGYQIEASSFRRTASR</sequence>
<dbReference type="RefSeq" id="WP_379480213.1">
    <property type="nucleotide sequence ID" value="NZ_JBHLTL010000001.1"/>
</dbReference>
<evidence type="ECO:0000313" key="9">
    <source>
        <dbReference type="EMBL" id="MFC0588722.1"/>
    </source>
</evidence>
<dbReference type="Pfam" id="PF13354">
    <property type="entry name" value="Beta-lactamase2"/>
    <property type="match status" value="1"/>
</dbReference>
<feature type="domain" description="Beta-lactamase class A catalytic" evidence="8">
    <location>
        <begin position="92"/>
        <end position="318"/>
    </location>
</feature>